<keyword evidence="2" id="KW-0472">Membrane</keyword>
<protein>
    <recommendedName>
        <fullName evidence="3">U-box domain-containing protein</fullName>
    </recommendedName>
</protein>
<evidence type="ECO:0000256" key="1">
    <source>
        <dbReference type="SAM" id="MobiDB-lite"/>
    </source>
</evidence>
<sequence>MQKHKSNTHRAAISLSLYPAGVCVLDLSLAINAMKTNQRKLKTTPRSQLFSCGFFRHCTETVLSPTSSTPPPLPQAPPPPPPLPPQRPPESSSSSSSNTSQSFTQWRFPLSNSPISHQPYSQPKSDSEPAPDPSENADAPPMTNAALEELFHVAELQFSSGSDSGRVGAIHLLERSLVPNPRSAVDACSCPAAVVGGVVACLREGVARKAASKVLLALCLVEGNRRVAVEAGAVTAVVEALTDAESAVAERSLAALELLCTTAEGAAEVRDHALAVPMMVQVMGRMEGRGKEHAISVLAVIYGRLEEGAAVAPAEEVARAVMLALQGDCSARARRKGAQLLKILHENGRLEITEEDR</sequence>
<dbReference type="InterPro" id="IPR016024">
    <property type="entry name" value="ARM-type_fold"/>
</dbReference>
<feature type="region of interest" description="Disordered" evidence="1">
    <location>
        <begin position="63"/>
        <end position="141"/>
    </location>
</feature>
<feature type="compositionally biased region" description="Polar residues" evidence="1">
    <location>
        <begin position="110"/>
        <end position="124"/>
    </location>
</feature>
<dbReference type="Gene3D" id="1.25.10.10">
    <property type="entry name" value="Leucine-rich Repeat Variant"/>
    <property type="match status" value="1"/>
</dbReference>
<dbReference type="Pfam" id="PF25598">
    <property type="entry name" value="ARM_PUB"/>
    <property type="match status" value="1"/>
</dbReference>
<comment type="caution">
    <text evidence="4">The sequence shown here is derived from an EMBL/GenBank/DDBJ whole genome shotgun (WGS) entry which is preliminary data.</text>
</comment>
<feature type="compositionally biased region" description="Low complexity" evidence="1">
    <location>
        <begin position="89"/>
        <end position="102"/>
    </location>
</feature>
<evidence type="ECO:0000313" key="5">
    <source>
        <dbReference type="Proteomes" id="UP001190926"/>
    </source>
</evidence>
<evidence type="ECO:0000259" key="3">
    <source>
        <dbReference type="Pfam" id="PF25598"/>
    </source>
</evidence>
<dbReference type="InterPro" id="IPR058678">
    <property type="entry name" value="ARM_PUB"/>
</dbReference>
<dbReference type="PANTHER" id="PTHR47873">
    <property type="entry name" value="ARM REPEAT SUPERFAMILY PROTEIN"/>
    <property type="match status" value="1"/>
</dbReference>
<dbReference type="EMBL" id="SDAM02000091">
    <property type="protein sequence ID" value="KAH6831160.1"/>
    <property type="molecule type" value="Genomic_DNA"/>
</dbReference>
<dbReference type="Proteomes" id="UP001190926">
    <property type="component" value="Unassembled WGS sequence"/>
</dbReference>
<feature type="domain" description="U-box" evidence="3">
    <location>
        <begin position="159"/>
        <end position="347"/>
    </location>
</feature>
<keyword evidence="2" id="KW-1133">Transmembrane helix</keyword>
<accession>A0AAD4P9R2</accession>
<evidence type="ECO:0000313" key="4">
    <source>
        <dbReference type="EMBL" id="KAH6831160.1"/>
    </source>
</evidence>
<dbReference type="InterPro" id="IPR011989">
    <property type="entry name" value="ARM-like"/>
</dbReference>
<organism evidence="4 5">
    <name type="scientific">Perilla frutescens var. hirtella</name>
    <name type="common">Perilla citriodora</name>
    <name type="synonym">Perilla setoyensis</name>
    <dbReference type="NCBI Taxonomy" id="608512"/>
    <lineage>
        <taxon>Eukaryota</taxon>
        <taxon>Viridiplantae</taxon>
        <taxon>Streptophyta</taxon>
        <taxon>Embryophyta</taxon>
        <taxon>Tracheophyta</taxon>
        <taxon>Spermatophyta</taxon>
        <taxon>Magnoliopsida</taxon>
        <taxon>eudicotyledons</taxon>
        <taxon>Gunneridae</taxon>
        <taxon>Pentapetalae</taxon>
        <taxon>asterids</taxon>
        <taxon>lamiids</taxon>
        <taxon>Lamiales</taxon>
        <taxon>Lamiaceae</taxon>
        <taxon>Nepetoideae</taxon>
        <taxon>Elsholtzieae</taxon>
        <taxon>Perilla</taxon>
    </lineage>
</organism>
<gene>
    <name evidence="4" type="ORF">C2S53_009355</name>
</gene>
<evidence type="ECO:0000256" key="2">
    <source>
        <dbReference type="SAM" id="Phobius"/>
    </source>
</evidence>
<proteinExistence type="predicted"/>
<reference evidence="4 5" key="1">
    <citation type="journal article" date="2021" name="Nat. Commun.">
        <title>Incipient diploidization of the medicinal plant Perilla within 10,000 years.</title>
        <authorList>
            <person name="Zhang Y."/>
            <person name="Shen Q."/>
            <person name="Leng L."/>
            <person name="Zhang D."/>
            <person name="Chen S."/>
            <person name="Shi Y."/>
            <person name="Ning Z."/>
            <person name="Chen S."/>
        </authorList>
    </citation>
    <scope>NUCLEOTIDE SEQUENCE [LARGE SCALE GENOMIC DNA]</scope>
    <source>
        <strain evidence="5">cv. PC099</strain>
    </source>
</reference>
<name>A0AAD4P9R2_PERFH</name>
<feature type="compositionally biased region" description="Pro residues" evidence="1">
    <location>
        <begin position="68"/>
        <end position="88"/>
    </location>
</feature>
<keyword evidence="2" id="KW-0812">Transmembrane</keyword>
<dbReference type="PANTHER" id="PTHR47873:SF1">
    <property type="entry name" value="ARM REPEAT SUPERFAMILY PROTEIN"/>
    <property type="match status" value="1"/>
</dbReference>
<dbReference type="SUPFAM" id="SSF48371">
    <property type="entry name" value="ARM repeat"/>
    <property type="match status" value="1"/>
</dbReference>
<keyword evidence="5" id="KW-1185">Reference proteome</keyword>
<feature type="transmembrane region" description="Helical" evidence="2">
    <location>
        <begin position="12"/>
        <end position="34"/>
    </location>
</feature>
<dbReference type="AlphaFoldDB" id="A0AAD4P9R2"/>